<dbReference type="Proteomes" id="UP000612808">
    <property type="component" value="Unassembled WGS sequence"/>
</dbReference>
<dbReference type="SUPFAM" id="SSF56091">
    <property type="entry name" value="DNA ligase/mRNA capping enzyme, catalytic domain"/>
    <property type="match status" value="1"/>
</dbReference>
<evidence type="ECO:0000313" key="7">
    <source>
        <dbReference type="Proteomes" id="UP000612808"/>
    </source>
</evidence>
<evidence type="ECO:0000256" key="1">
    <source>
        <dbReference type="ARBA" id="ARBA00007572"/>
    </source>
</evidence>
<proteinExistence type="inferred from homology"/>
<dbReference type="GO" id="GO:0006310">
    <property type="term" value="P:DNA recombination"/>
    <property type="evidence" value="ECO:0007669"/>
    <property type="project" value="InterPro"/>
</dbReference>
<evidence type="ECO:0000256" key="4">
    <source>
        <dbReference type="ARBA" id="ARBA00034003"/>
    </source>
</evidence>
<name>A0A8J3JFC3_9ACTN</name>
<dbReference type="SUPFAM" id="SSF50249">
    <property type="entry name" value="Nucleic acid-binding proteins"/>
    <property type="match status" value="1"/>
</dbReference>
<dbReference type="Pfam" id="PF04679">
    <property type="entry name" value="DNA_ligase_A_C"/>
    <property type="match status" value="1"/>
</dbReference>
<evidence type="ECO:0000259" key="5">
    <source>
        <dbReference type="PROSITE" id="PS50160"/>
    </source>
</evidence>
<keyword evidence="3 6" id="KW-0436">Ligase</keyword>
<dbReference type="InterPro" id="IPR012309">
    <property type="entry name" value="DNA_ligase_ATP-dep_C"/>
</dbReference>
<dbReference type="PROSITE" id="PS50160">
    <property type="entry name" value="DNA_LIGASE_A3"/>
    <property type="match status" value="1"/>
</dbReference>
<organism evidence="6 7">
    <name type="scientific">Actinocatenispora rupis</name>
    <dbReference type="NCBI Taxonomy" id="519421"/>
    <lineage>
        <taxon>Bacteria</taxon>
        <taxon>Bacillati</taxon>
        <taxon>Actinomycetota</taxon>
        <taxon>Actinomycetes</taxon>
        <taxon>Micromonosporales</taxon>
        <taxon>Micromonosporaceae</taxon>
        <taxon>Actinocatenispora</taxon>
    </lineage>
</organism>
<sequence length="318" mass="34772">MHGNGAYREAVAGPSYRPMLAVAAPLPSGDGWSYEFKWDGVRAVAEIVGDRLRLFARSGAEITVAYPELAGLAAAVPGDVVLDGEIAVLGPTGTSFEALAERMHVRDARRAARLAARHPVTYLVFDLLRAGDVDECDRPYATRRADLAELVPEGPHWTVSPVFADGAATWAAAEENGLEGVVAKRTDSPYLPGRRSPDWVKVKRVVTDDLVVGGYRPGVRELGALLVGEYDEHGRLAYRGRVGGGISAHQHRELLDLLDPLRRPTSPFAEPVPREDARGATWVEPMVVVEVAYGNRTSDGRLRFPRLRRIRTDKLVER</sequence>
<dbReference type="AlphaFoldDB" id="A0A8J3JFC3"/>
<dbReference type="InterPro" id="IPR050191">
    <property type="entry name" value="ATP-dep_DNA_ligase"/>
</dbReference>
<dbReference type="GO" id="GO:0003910">
    <property type="term" value="F:DNA ligase (ATP) activity"/>
    <property type="evidence" value="ECO:0007669"/>
    <property type="project" value="UniProtKB-EC"/>
</dbReference>
<dbReference type="Gene3D" id="3.30.470.30">
    <property type="entry name" value="DNA ligase/mRNA capping enzyme"/>
    <property type="match status" value="1"/>
</dbReference>
<dbReference type="Gene3D" id="3.30.1490.70">
    <property type="match status" value="1"/>
</dbReference>
<reference evidence="6" key="1">
    <citation type="submission" date="2021-01" db="EMBL/GenBank/DDBJ databases">
        <title>Whole genome shotgun sequence of Actinocatenispora rupis NBRC 107355.</title>
        <authorList>
            <person name="Komaki H."/>
            <person name="Tamura T."/>
        </authorList>
    </citation>
    <scope>NUCLEOTIDE SEQUENCE</scope>
    <source>
        <strain evidence="6">NBRC 107355</strain>
    </source>
</reference>
<dbReference type="GO" id="GO:0006281">
    <property type="term" value="P:DNA repair"/>
    <property type="evidence" value="ECO:0007669"/>
    <property type="project" value="InterPro"/>
</dbReference>
<dbReference type="InterPro" id="IPR014146">
    <property type="entry name" value="LigD_ligase_dom"/>
</dbReference>
<keyword evidence="7" id="KW-1185">Reference proteome</keyword>
<comment type="similarity">
    <text evidence="1">Belongs to the ATP-dependent DNA ligase family.</text>
</comment>
<gene>
    <name evidence="6" type="ORF">Aru02nite_47370</name>
</gene>
<feature type="domain" description="ATP-dependent DNA ligase family profile" evidence="5">
    <location>
        <begin position="120"/>
        <end position="244"/>
    </location>
</feature>
<accession>A0A8J3JFC3</accession>
<dbReference type="GO" id="GO:0005524">
    <property type="term" value="F:ATP binding"/>
    <property type="evidence" value="ECO:0007669"/>
    <property type="project" value="InterPro"/>
</dbReference>
<dbReference type="PANTHER" id="PTHR45674">
    <property type="entry name" value="DNA LIGASE 1/3 FAMILY MEMBER"/>
    <property type="match status" value="1"/>
</dbReference>
<dbReference type="EC" id="6.5.1.1" evidence="2"/>
<evidence type="ECO:0000256" key="2">
    <source>
        <dbReference type="ARBA" id="ARBA00012727"/>
    </source>
</evidence>
<dbReference type="PROSITE" id="PS00697">
    <property type="entry name" value="DNA_LIGASE_A1"/>
    <property type="match status" value="1"/>
</dbReference>
<dbReference type="InterPro" id="IPR016059">
    <property type="entry name" value="DNA_ligase_ATP-dep_CS"/>
</dbReference>
<evidence type="ECO:0000256" key="3">
    <source>
        <dbReference type="ARBA" id="ARBA00022598"/>
    </source>
</evidence>
<dbReference type="CDD" id="cd07971">
    <property type="entry name" value="OBF_DNA_ligase_LigD"/>
    <property type="match status" value="1"/>
</dbReference>
<dbReference type="NCBIfam" id="TIGR02779">
    <property type="entry name" value="NHEJ_ligase_lig"/>
    <property type="match status" value="1"/>
</dbReference>
<protein>
    <recommendedName>
        <fullName evidence="2">DNA ligase (ATP)</fullName>
        <ecNumber evidence="2">6.5.1.1</ecNumber>
    </recommendedName>
</protein>
<dbReference type="InterPro" id="IPR012310">
    <property type="entry name" value="DNA_ligase_ATP-dep_cent"/>
</dbReference>
<dbReference type="PANTHER" id="PTHR45674:SF4">
    <property type="entry name" value="DNA LIGASE 1"/>
    <property type="match status" value="1"/>
</dbReference>
<dbReference type="EMBL" id="BOMB01000027">
    <property type="protein sequence ID" value="GID13848.1"/>
    <property type="molecule type" value="Genomic_DNA"/>
</dbReference>
<dbReference type="Pfam" id="PF01068">
    <property type="entry name" value="DNA_ligase_A_M"/>
    <property type="match status" value="1"/>
</dbReference>
<dbReference type="Gene3D" id="2.40.50.140">
    <property type="entry name" value="Nucleic acid-binding proteins"/>
    <property type="match status" value="1"/>
</dbReference>
<evidence type="ECO:0000313" key="6">
    <source>
        <dbReference type="EMBL" id="GID13848.1"/>
    </source>
</evidence>
<dbReference type="InterPro" id="IPR012340">
    <property type="entry name" value="NA-bd_OB-fold"/>
</dbReference>
<comment type="caution">
    <text evidence="6">The sequence shown here is derived from an EMBL/GenBank/DDBJ whole genome shotgun (WGS) entry which is preliminary data.</text>
</comment>
<comment type="catalytic activity">
    <reaction evidence="4">
        <text>ATP + (deoxyribonucleotide)n-3'-hydroxyl + 5'-phospho-(deoxyribonucleotide)m = (deoxyribonucleotide)n+m + AMP + diphosphate.</text>
        <dbReference type="EC" id="6.5.1.1"/>
    </reaction>
</comment>
<dbReference type="CDD" id="cd07906">
    <property type="entry name" value="Adenylation_DNA_ligase_LigD_LigC"/>
    <property type="match status" value="1"/>
</dbReference>